<evidence type="ECO:0000256" key="1">
    <source>
        <dbReference type="SAM" id="MobiDB-lite"/>
    </source>
</evidence>
<keyword evidence="3" id="KW-1185">Reference proteome</keyword>
<name>A0A4U5LZB5_STECR</name>
<feature type="compositionally biased region" description="Polar residues" evidence="1">
    <location>
        <begin position="169"/>
        <end position="190"/>
    </location>
</feature>
<dbReference type="AlphaFoldDB" id="A0A4U5LZB5"/>
<sequence length="249" mass="27716">MLIRNIAEGLTQKLSPYPRRAVARASLSSQPGSATGRGAQSHVTFAKFASLAEMRIHALWPQCSKPALLFMTFKTRSLTCKMSTSSSDKLKKPTFKSACKASKVIIDPTRFKLRLNDHSEDESEVDTRGDYVCNAFLNASEAEATCVEATSFKSLSNDKRSVSMHKTLKMSSQRCVKTPTVPASTSPSQKSESKAEAWKRMCRELRLAQQKNPAPVVPFKKTSKRAYTTPYQGRCWIPSTNRKPPVGYR</sequence>
<feature type="region of interest" description="Disordered" evidence="1">
    <location>
        <begin position="166"/>
        <end position="195"/>
    </location>
</feature>
<reference evidence="2 3" key="2">
    <citation type="journal article" date="2019" name="G3 (Bethesda)">
        <title>Hybrid Assembly of the Genome of the Entomopathogenic Nematode Steinernema carpocapsae Identifies the X-Chromosome.</title>
        <authorList>
            <person name="Serra L."/>
            <person name="Macchietto M."/>
            <person name="Macias-Munoz A."/>
            <person name="McGill C.J."/>
            <person name="Rodriguez I.M."/>
            <person name="Rodriguez B."/>
            <person name="Murad R."/>
            <person name="Mortazavi A."/>
        </authorList>
    </citation>
    <scope>NUCLEOTIDE SEQUENCE [LARGE SCALE GENOMIC DNA]</scope>
    <source>
        <strain evidence="2 3">ALL</strain>
    </source>
</reference>
<gene>
    <name evidence="2" type="ORF">L596_028764</name>
</gene>
<organism evidence="2 3">
    <name type="scientific">Steinernema carpocapsae</name>
    <name type="common">Entomopathogenic nematode</name>
    <dbReference type="NCBI Taxonomy" id="34508"/>
    <lineage>
        <taxon>Eukaryota</taxon>
        <taxon>Metazoa</taxon>
        <taxon>Ecdysozoa</taxon>
        <taxon>Nematoda</taxon>
        <taxon>Chromadorea</taxon>
        <taxon>Rhabditida</taxon>
        <taxon>Tylenchina</taxon>
        <taxon>Panagrolaimomorpha</taxon>
        <taxon>Strongyloidoidea</taxon>
        <taxon>Steinernematidae</taxon>
        <taxon>Steinernema</taxon>
    </lineage>
</organism>
<reference evidence="2 3" key="1">
    <citation type="journal article" date="2015" name="Genome Biol.">
        <title>Comparative genomics of Steinernema reveals deeply conserved gene regulatory networks.</title>
        <authorList>
            <person name="Dillman A.R."/>
            <person name="Macchietto M."/>
            <person name="Porter C.F."/>
            <person name="Rogers A."/>
            <person name="Williams B."/>
            <person name="Antoshechkin I."/>
            <person name="Lee M.M."/>
            <person name="Goodwin Z."/>
            <person name="Lu X."/>
            <person name="Lewis E.E."/>
            <person name="Goodrich-Blair H."/>
            <person name="Stock S.P."/>
            <person name="Adams B.J."/>
            <person name="Sternberg P.W."/>
            <person name="Mortazavi A."/>
        </authorList>
    </citation>
    <scope>NUCLEOTIDE SEQUENCE [LARGE SCALE GENOMIC DNA]</scope>
    <source>
        <strain evidence="2 3">ALL</strain>
    </source>
</reference>
<accession>A0A4U5LZB5</accession>
<dbReference type="Proteomes" id="UP000298663">
    <property type="component" value="Unassembled WGS sequence"/>
</dbReference>
<evidence type="ECO:0000313" key="2">
    <source>
        <dbReference type="EMBL" id="TKR61684.1"/>
    </source>
</evidence>
<protein>
    <submittedName>
        <fullName evidence="2">Uncharacterized protein</fullName>
    </submittedName>
</protein>
<evidence type="ECO:0000313" key="3">
    <source>
        <dbReference type="Proteomes" id="UP000298663"/>
    </source>
</evidence>
<proteinExistence type="predicted"/>
<dbReference type="EMBL" id="AZBU02000011">
    <property type="protein sequence ID" value="TKR61684.1"/>
    <property type="molecule type" value="Genomic_DNA"/>
</dbReference>
<comment type="caution">
    <text evidence="2">The sequence shown here is derived from an EMBL/GenBank/DDBJ whole genome shotgun (WGS) entry which is preliminary data.</text>
</comment>